<dbReference type="EMBL" id="JAZDQQ010000032">
    <property type="protein sequence ID" value="MEE1883375.1"/>
    <property type="molecule type" value="Genomic_DNA"/>
</dbReference>
<comment type="caution">
    <text evidence="1">The sequence shown here is derived from an EMBL/GenBank/DDBJ whole genome shotgun (WGS) entry which is preliminary data.</text>
</comment>
<evidence type="ECO:0000313" key="1">
    <source>
        <dbReference type="EMBL" id="MEE1883375.1"/>
    </source>
</evidence>
<sequence length="79" mass="9235">MTRSAFTEQELALLVESQAAREFMVQRTEDGARWVLLVRRRMHWVPVRSKRENPRTWASLDTLERFTQGLGIAGFQVES</sequence>
<proteinExistence type="predicted"/>
<protein>
    <submittedName>
        <fullName evidence="1">Uncharacterized protein</fullName>
    </submittedName>
</protein>
<name>A0ABU7GWM5_9PSED</name>
<accession>A0ABU7GWM5</accession>
<reference evidence="1 2" key="1">
    <citation type="submission" date="2024-01" db="EMBL/GenBank/DDBJ databases">
        <title>Unpublished Manusciprt.</title>
        <authorList>
            <person name="Duman M."/>
            <person name="Valdes E.G."/>
            <person name="Ajmi N."/>
            <person name="Altun S."/>
            <person name="Saticioglu I.B."/>
        </authorList>
    </citation>
    <scope>NUCLEOTIDE SEQUENCE [LARGE SCALE GENOMIC DNA]</scope>
    <source>
        <strain evidence="1 2">139P</strain>
    </source>
</reference>
<evidence type="ECO:0000313" key="2">
    <source>
        <dbReference type="Proteomes" id="UP001329505"/>
    </source>
</evidence>
<keyword evidence="2" id="KW-1185">Reference proteome</keyword>
<dbReference type="RefSeq" id="WP_330126552.1">
    <property type="nucleotide sequence ID" value="NZ_JAZDQQ010000032.1"/>
</dbReference>
<organism evidence="1 2">
    <name type="scientific">Pseudomonas soli</name>
    <dbReference type="NCBI Taxonomy" id="1306993"/>
    <lineage>
        <taxon>Bacteria</taxon>
        <taxon>Pseudomonadati</taxon>
        <taxon>Pseudomonadota</taxon>
        <taxon>Gammaproteobacteria</taxon>
        <taxon>Pseudomonadales</taxon>
        <taxon>Pseudomonadaceae</taxon>
        <taxon>Pseudomonas</taxon>
    </lineage>
</organism>
<gene>
    <name evidence="1" type="ORF">V0R55_24735</name>
</gene>
<dbReference type="Proteomes" id="UP001329505">
    <property type="component" value="Unassembled WGS sequence"/>
</dbReference>